<organism evidence="10 12">
    <name type="scientific">Erysipelothrix amsterdamensis</name>
    <dbReference type="NCBI Taxonomy" id="2929157"/>
    <lineage>
        <taxon>Bacteria</taxon>
        <taxon>Bacillati</taxon>
        <taxon>Bacillota</taxon>
        <taxon>Erysipelotrichia</taxon>
        <taxon>Erysipelotrichales</taxon>
        <taxon>Erysipelotrichaceae</taxon>
        <taxon>Erysipelothrix</taxon>
    </lineage>
</organism>
<dbReference type="GO" id="GO:0004252">
    <property type="term" value="F:serine-type endopeptidase activity"/>
    <property type="evidence" value="ECO:0007669"/>
    <property type="project" value="InterPro"/>
</dbReference>
<dbReference type="Proteomes" id="UP001154095">
    <property type="component" value="Chromosome"/>
</dbReference>
<dbReference type="EC" id="3.4.21.105" evidence="10"/>
<keyword evidence="4 10" id="KW-0378">Hydrolase</keyword>
<dbReference type="EMBL" id="OW659496">
    <property type="protein sequence ID" value="CAH2762983.1"/>
    <property type="molecule type" value="Genomic_DNA"/>
</dbReference>
<feature type="transmembrane region" description="Helical" evidence="7">
    <location>
        <begin position="203"/>
        <end position="221"/>
    </location>
</feature>
<evidence type="ECO:0000256" key="6">
    <source>
        <dbReference type="ARBA" id="ARBA00023136"/>
    </source>
</evidence>
<comment type="subcellular location">
    <subcellularLocation>
        <location evidence="1">Membrane</location>
        <topology evidence="1">Multi-pass membrane protein</topology>
    </subcellularLocation>
</comment>
<keyword evidence="5 7" id="KW-1133">Transmembrane helix</keyword>
<dbReference type="InterPro" id="IPR050925">
    <property type="entry name" value="Rhomboid_protease_S54"/>
</dbReference>
<sequence>MYTKSQYDAWVIEVANYFMKHFQYQMVSMTQDSSQVWLVNQNVEDNAIIMVTSTSLSNIDREMISKHRESLALVFKTKAEGLNISVNQEDKVGDDVNVVVGPNFISSSQLLTSYGDLSGLLKISQNPDRSLSKAVLNLKKTIGRMQKQARYRSFPVTNVISMICVVVFLLAQYLILVSEININTVAVMLGAFYKPFIVHAHEWFRFITAGFLHISFLHLIMNLMALRNLGVVMETVMEGKKYLFTLIAGILMGNAFVFILDEGVIGLGISGGLFALLGAMCVYLFETKAMRNPKVMSQVFQVLFINLIISSLPGVSATAHLGGLIAGLLCGLVFSKRKDWDYLRKGTMVLSAVFVVGIVVVMTQHAGTLSSPRLDMSVINSWYELGFKNYANRLSGFMK</sequence>
<dbReference type="InterPro" id="IPR035952">
    <property type="entry name" value="Rhomboid-like_sf"/>
</dbReference>
<dbReference type="Gene3D" id="1.20.1540.10">
    <property type="entry name" value="Rhomboid-like"/>
    <property type="match status" value="1"/>
</dbReference>
<dbReference type="PANTHER" id="PTHR43731">
    <property type="entry name" value="RHOMBOID PROTEASE"/>
    <property type="match status" value="1"/>
</dbReference>
<gene>
    <name evidence="10" type="primary">gluP</name>
    <name evidence="10" type="ORF">ERYAMS2_01501</name>
    <name evidence="9" type="ORF">ERYAMS_01208</name>
</gene>
<evidence type="ECO:0000313" key="10">
    <source>
        <dbReference type="EMBL" id="CAH2763016.1"/>
    </source>
</evidence>
<feature type="transmembrane region" description="Helical" evidence="7">
    <location>
        <begin position="154"/>
        <end position="175"/>
    </location>
</feature>
<dbReference type="GO" id="GO:0006508">
    <property type="term" value="P:proteolysis"/>
    <property type="evidence" value="ECO:0007669"/>
    <property type="project" value="UniProtKB-KW"/>
</dbReference>
<evidence type="ECO:0000256" key="3">
    <source>
        <dbReference type="ARBA" id="ARBA00022692"/>
    </source>
</evidence>
<reference evidence="10" key="1">
    <citation type="submission" date="2022-04" db="EMBL/GenBank/DDBJ databases">
        <authorList>
            <person name="Forde T."/>
        </authorList>
    </citation>
    <scope>NUCLEOTIDE SEQUENCE</scope>
    <source>
        <strain evidence="10">A18Y016a</strain>
        <strain evidence="9">A18Y020d</strain>
    </source>
</reference>
<dbReference type="PANTHER" id="PTHR43731:SF14">
    <property type="entry name" value="PRESENILIN-ASSOCIATED RHOMBOID-LIKE PROTEIN, MITOCHONDRIAL"/>
    <property type="match status" value="1"/>
</dbReference>
<dbReference type="InterPro" id="IPR022764">
    <property type="entry name" value="Peptidase_S54_rhomboid_dom"/>
</dbReference>
<dbReference type="RefSeq" id="WP_254006675.1">
    <property type="nucleotide sequence ID" value="NZ_OW659477.1"/>
</dbReference>
<dbReference type="AlphaFoldDB" id="A0AAU9VI72"/>
<evidence type="ECO:0000313" key="11">
    <source>
        <dbReference type="Proteomes" id="UP001154095"/>
    </source>
</evidence>
<dbReference type="Pfam" id="PF01694">
    <property type="entry name" value="Rhomboid"/>
    <property type="match status" value="1"/>
</dbReference>
<evidence type="ECO:0000256" key="2">
    <source>
        <dbReference type="ARBA" id="ARBA00009045"/>
    </source>
</evidence>
<name>A0AAU9VI72_9FIRM</name>
<feature type="transmembrane region" description="Helical" evidence="7">
    <location>
        <begin position="265"/>
        <end position="283"/>
    </location>
</feature>
<evidence type="ECO:0000256" key="4">
    <source>
        <dbReference type="ARBA" id="ARBA00022801"/>
    </source>
</evidence>
<evidence type="ECO:0000256" key="1">
    <source>
        <dbReference type="ARBA" id="ARBA00004141"/>
    </source>
</evidence>
<keyword evidence="11" id="KW-1185">Reference proteome</keyword>
<comment type="similarity">
    <text evidence="2">Belongs to the peptidase S54 family.</text>
</comment>
<dbReference type="GO" id="GO:0016020">
    <property type="term" value="C:membrane"/>
    <property type="evidence" value="ECO:0007669"/>
    <property type="project" value="UniProtKB-SubCell"/>
</dbReference>
<accession>A0AAU9VI72</accession>
<evidence type="ECO:0000313" key="12">
    <source>
        <dbReference type="Proteomes" id="UP001154111"/>
    </source>
</evidence>
<dbReference type="Proteomes" id="UP001154111">
    <property type="component" value="Chromosome"/>
</dbReference>
<feature type="transmembrane region" description="Helical" evidence="7">
    <location>
        <begin position="242"/>
        <end position="259"/>
    </location>
</feature>
<feature type="domain" description="Peptidase S54 rhomboid" evidence="8">
    <location>
        <begin position="201"/>
        <end position="336"/>
    </location>
</feature>
<dbReference type="EMBL" id="OW659477">
    <property type="protein sequence ID" value="CAH2763016.1"/>
    <property type="molecule type" value="Genomic_DNA"/>
</dbReference>
<keyword evidence="3 7" id="KW-0812">Transmembrane</keyword>
<protein>
    <submittedName>
        <fullName evidence="10">Rhomboid family intramembrane serine protease</fullName>
        <ecNumber evidence="10">3.4.21.105</ecNumber>
    </submittedName>
</protein>
<proteinExistence type="inferred from homology"/>
<evidence type="ECO:0000313" key="9">
    <source>
        <dbReference type="EMBL" id="CAH2762983.1"/>
    </source>
</evidence>
<evidence type="ECO:0000259" key="8">
    <source>
        <dbReference type="Pfam" id="PF01694"/>
    </source>
</evidence>
<dbReference type="SUPFAM" id="SSF144091">
    <property type="entry name" value="Rhomboid-like"/>
    <property type="match status" value="1"/>
</dbReference>
<keyword evidence="10" id="KW-0645">Protease</keyword>
<evidence type="ECO:0000256" key="7">
    <source>
        <dbReference type="SAM" id="Phobius"/>
    </source>
</evidence>
<evidence type="ECO:0000256" key="5">
    <source>
        <dbReference type="ARBA" id="ARBA00022989"/>
    </source>
</evidence>
<keyword evidence="6 7" id="KW-0472">Membrane</keyword>
<feature type="transmembrane region" description="Helical" evidence="7">
    <location>
        <begin position="347"/>
        <end position="367"/>
    </location>
</feature>